<evidence type="ECO:0000256" key="3">
    <source>
        <dbReference type="ARBA" id="ARBA00022448"/>
    </source>
</evidence>
<evidence type="ECO:0000256" key="6">
    <source>
        <dbReference type="ARBA" id="ARBA00022989"/>
    </source>
</evidence>
<dbReference type="GO" id="GO:0005886">
    <property type="term" value="C:plasma membrane"/>
    <property type="evidence" value="ECO:0007669"/>
    <property type="project" value="UniProtKB-SubCell"/>
</dbReference>
<feature type="transmembrane region" description="Helical" evidence="8">
    <location>
        <begin position="338"/>
        <end position="371"/>
    </location>
</feature>
<proteinExistence type="inferred from homology"/>
<dbReference type="PANTHER" id="PTHR32063:SF24">
    <property type="entry name" value="CATION EFFLUX SYSTEM (ACRB_ACRD_ACRF FAMILY)"/>
    <property type="match status" value="1"/>
</dbReference>
<dbReference type="OrthoDB" id="9757876at2"/>
<dbReference type="Pfam" id="PF00873">
    <property type="entry name" value="ACR_tran"/>
    <property type="match status" value="1"/>
</dbReference>
<evidence type="ECO:0000256" key="4">
    <source>
        <dbReference type="ARBA" id="ARBA00022475"/>
    </source>
</evidence>
<protein>
    <submittedName>
        <fullName evidence="9">Cobalt-zinc-cadmium resistance protein CzcA</fullName>
    </submittedName>
</protein>
<feature type="transmembrane region" description="Helical" evidence="8">
    <location>
        <begin position="433"/>
        <end position="450"/>
    </location>
</feature>
<keyword evidence="6 8" id="KW-1133">Transmembrane helix</keyword>
<dbReference type="Gene3D" id="3.30.70.1430">
    <property type="entry name" value="Multidrug efflux transporter AcrB pore domain"/>
    <property type="match status" value="2"/>
</dbReference>
<dbReference type="RefSeq" id="WP_131996606.1">
    <property type="nucleotide sequence ID" value="NZ_SMGK01000003.1"/>
</dbReference>
<sequence>MFAKIITYSLAHRWVILLGVLVLIAGGGWVVGTIPVDAFPDLTNNQIVIVTDAPSMPPSEVEQLVTYPIERALMGMPKQEQVRSLSKLGLSMVTVVFEDSVPTYFARQLVNERLQQVATSLPAGIQPVLSPPSTAFGELYQYTLAGGGLSPMDLKDVQEWEIKPLLRTIPGVSDVNTWGGETRQYQIKVDPALLQQYGLTLKDVATRVVENNTNFGGGYIEHAYEQYTLRGLGRTSTVDEIGNIVLLANQGTPVVLHDVAQVTIGPAPRQGAVLRNGEAISGMVIMLKGENGKHVIELVKKKIAGMHLPPGVVLKPFYDQSVVIDGTIHTVERNLFEGFILVTVVLLLFLGSFRAALVTASIIPLSLLFSFLGMKLFGISANLMSLGAIDFGMIVDGAVVMIENSVHRMHDHAEEEKPATSIALAGLEVARPMAFGVGIIIAVYLPILFLQGLEGRMFRPMAITVCAALLGSLLLALTFIPVLSSFVFRHGLKKDKKKLHKVTWMDRLAKHYTSGLSWVIRHRLPMIAAAAAVLIVSLASLIFIGTEFMPRLDEGSILVETRKLPGISLTDSIEISKRVEATLRAFPEISDVTTKIGRPDFATEAMGINEGDVYVALTPTKEWKRFHSKEELIDAMDKALAKIPGISYNFTQPMAMRLDETVSGVKADLAIKIFGENFQQLDSLAQEVLRQVNTVRGAADAQMEITSGVAELSVAIRRAALARYGLNVSDVQKAVEASASGAVISEVIEGQRRYTIALRLPDRYRTDLSAMRSIPLYAPGGELVTLGQVADVTLTRGAEKITREEGQRRIVVMSNVRGRDLGSFVAEVQQKVNDNVKLPAGYTVTYGGQFENQQRATRRLLLVIPLALAVVFGLLYMTFHSIKLAFLILVNVPFALVGGIAALWMFHINLNLSASVGFIALLGVAVLNGVVLVSSINQLREGGMVLHEAVLQGSTRRLRPVLMTALVASLGFVPMAISTSIGAEIQRPLATVVIGGLISSTLLTLFLLPTFYELFNRKPSISSLERNPEEVPASRLEPI</sequence>
<dbReference type="Gene3D" id="1.20.1640.10">
    <property type="entry name" value="Multidrug efflux transporter AcrB transmembrane domain"/>
    <property type="match status" value="2"/>
</dbReference>
<keyword evidence="10" id="KW-1185">Reference proteome</keyword>
<dbReference type="SUPFAM" id="SSF82714">
    <property type="entry name" value="Multidrug efflux transporter AcrB TolC docking domain, DN and DC subdomains"/>
    <property type="match status" value="2"/>
</dbReference>
<accession>A0A4R1L3Z6</accession>
<evidence type="ECO:0000256" key="2">
    <source>
        <dbReference type="ARBA" id="ARBA00010942"/>
    </source>
</evidence>
<dbReference type="Gene3D" id="3.30.70.1320">
    <property type="entry name" value="Multidrug efflux transporter AcrB pore domain like"/>
    <property type="match status" value="1"/>
</dbReference>
<dbReference type="AlphaFoldDB" id="A0A4R1L3Z6"/>
<name>A0A4R1L3Z6_9BACT</name>
<dbReference type="Proteomes" id="UP000295210">
    <property type="component" value="Unassembled WGS sequence"/>
</dbReference>
<keyword evidence="5 8" id="KW-0812">Transmembrane</keyword>
<evidence type="ECO:0000256" key="7">
    <source>
        <dbReference type="ARBA" id="ARBA00023136"/>
    </source>
</evidence>
<comment type="similarity">
    <text evidence="2">Belongs to the resistance-nodulation-cell division (RND) (TC 2.A.6) family.</text>
</comment>
<keyword evidence="7 8" id="KW-0472">Membrane</keyword>
<gene>
    <name evidence="9" type="ORF">C7378_2362</name>
</gene>
<feature type="transmembrane region" description="Helical" evidence="8">
    <location>
        <begin position="918"/>
        <end position="938"/>
    </location>
</feature>
<evidence type="ECO:0000313" key="10">
    <source>
        <dbReference type="Proteomes" id="UP000295210"/>
    </source>
</evidence>
<dbReference type="PRINTS" id="PR00702">
    <property type="entry name" value="ACRIFLAVINRP"/>
</dbReference>
<comment type="subcellular location">
    <subcellularLocation>
        <location evidence="1">Cell membrane</location>
        <topology evidence="1">Multi-pass membrane protein</topology>
    </subcellularLocation>
</comment>
<feature type="transmembrane region" description="Helical" evidence="8">
    <location>
        <begin position="860"/>
        <end position="879"/>
    </location>
</feature>
<dbReference type="SUPFAM" id="SSF82866">
    <property type="entry name" value="Multidrug efflux transporter AcrB transmembrane domain"/>
    <property type="match status" value="2"/>
</dbReference>
<keyword evidence="3" id="KW-0813">Transport</keyword>
<evidence type="ECO:0000313" key="9">
    <source>
        <dbReference type="EMBL" id="TCK72772.1"/>
    </source>
</evidence>
<reference evidence="9 10" key="1">
    <citation type="submission" date="2019-03" db="EMBL/GenBank/DDBJ databases">
        <title>Genomic Encyclopedia of Type Strains, Phase IV (KMG-IV): sequencing the most valuable type-strain genomes for metagenomic binning, comparative biology and taxonomic classification.</title>
        <authorList>
            <person name="Goeker M."/>
        </authorList>
    </citation>
    <scope>NUCLEOTIDE SEQUENCE [LARGE SCALE GENOMIC DNA]</scope>
    <source>
        <strain evidence="9 10">DSM 103428</strain>
    </source>
</reference>
<feature type="transmembrane region" description="Helical" evidence="8">
    <location>
        <begin position="524"/>
        <end position="544"/>
    </location>
</feature>
<feature type="transmembrane region" description="Helical" evidence="8">
    <location>
        <begin position="958"/>
        <end position="977"/>
    </location>
</feature>
<feature type="transmembrane region" description="Helical" evidence="8">
    <location>
        <begin position="989"/>
        <end position="1012"/>
    </location>
</feature>
<organism evidence="9 10">
    <name type="scientific">Acidipila rosea</name>
    <dbReference type="NCBI Taxonomy" id="768535"/>
    <lineage>
        <taxon>Bacteria</taxon>
        <taxon>Pseudomonadati</taxon>
        <taxon>Acidobacteriota</taxon>
        <taxon>Terriglobia</taxon>
        <taxon>Terriglobales</taxon>
        <taxon>Acidobacteriaceae</taxon>
        <taxon>Acidipila</taxon>
    </lineage>
</organism>
<dbReference type="NCBIfam" id="TIGR00914">
    <property type="entry name" value="2A0601"/>
    <property type="match status" value="1"/>
</dbReference>
<dbReference type="GO" id="GO:0008324">
    <property type="term" value="F:monoatomic cation transmembrane transporter activity"/>
    <property type="evidence" value="ECO:0007669"/>
    <property type="project" value="InterPro"/>
</dbReference>
<feature type="transmembrane region" description="Helical" evidence="8">
    <location>
        <begin position="462"/>
        <end position="488"/>
    </location>
</feature>
<comment type="caution">
    <text evidence="9">The sequence shown here is derived from an EMBL/GenBank/DDBJ whole genome shotgun (WGS) entry which is preliminary data.</text>
</comment>
<dbReference type="InterPro" id="IPR027463">
    <property type="entry name" value="AcrB_DN_DC_subdom"/>
</dbReference>
<dbReference type="Gene3D" id="3.30.70.1440">
    <property type="entry name" value="Multidrug efflux transporter AcrB pore domain"/>
    <property type="match status" value="1"/>
</dbReference>
<evidence type="ECO:0000256" key="8">
    <source>
        <dbReference type="SAM" id="Phobius"/>
    </source>
</evidence>
<dbReference type="PANTHER" id="PTHR32063">
    <property type="match status" value="1"/>
</dbReference>
<dbReference type="InterPro" id="IPR004763">
    <property type="entry name" value="CusA-like"/>
</dbReference>
<keyword evidence="4" id="KW-1003">Cell membrane</keyword>
<dbReference type="InterPro" id="IPR001036">
    <property type="entry name" value="Acrflvin-R"/>
</dbReference>
<feature type="transmembrane region" description="Helical" evidence="8">
    <location>
        <begin position="885"/>
        <end position="906"/>
    </location>
</feature>
<dbReference type="Gene3D" id="3.30.2090.10">
    <property type="entry name" value="Multidrug efflux transporter AcrB TolC docking domain, DN and DC subdomains"/>
    <property type="match status" value="2"/>
</dbReference>
<dbReference type="EMBL" id="SMGK01000003">
    <property type="protein sequence ID" value="TCK72772.1"/>
    <property type="molecule type" value="Genomic_DNA"/>
</dbReference>
<evidence type="ECO:0000256" key="1">
    <source>
        <dbReference type="ARBA" id="ARBA00004651"/>
    </source>
</evidence>
<evidence type="ECO:0000256" key="5">
    <source>
        <dbReference type="ARBA" id="ARBA00022692"/>
    </source>
</evidence>
<dbReference type="SUPFAM" id="SSF82693">
    <property type="entry name" value="Multidrug efflux transporter AcrB pore domain, PN1, PN2, PC1 and PC2 subdomains"/>
    <property type="match status" value="3"/>
</dbReference>
<dbReference type="GO" id="GO:0042910">
    <property type="term" value="F:xenobiotic transmembrane transporter activity"/>
    <property type="evidence" value="ECO:0007669"/>
    <property type="project" value="TreeGrafter"/>
</dbReference>